<dbReference type="EMBL" id="JAVDSG010000001">
    <property type="protein sequence ID" value="MDR6597287.1"/>
    <property type="molecule type" value="Genomic_DNA"/>
</dbReference>
<gene>
    <name evidence="3" type="ORF">J2S66_005671</name>
</gene>
<keyword evidence="4" id="KW-1185">Reference proteome</keyword>
<evidence type="ECO:0000256" key="1">
    <source>
        <dbReference type="SAM" id="MobiDB-lite"/>
    </source>
</evidence>
<protein>
    <recommendedName>
        <fullName evidence="2">GmrSD restriction endonucleases N-terminal domain-containing protein</fullName>
    </recommendedName>
</protein>
<dbReference type="PANTHER" id="PTHR39639">
    <property type="entry name" value="CHROMOSOME 16, WHOLE GENOME SHOTGUN SEQUENCE"/>
    <property type="match status" value="1"/>
</dbReference>
<evidence type="ECO:0000259" key="2">
    <source>
        <dbReference type="Pfam" id="PF03235"/>
    </source>
</evidence>
<accession>A0ABU1Q309</accession>
<dbReference type="Pfam" id="PF03235">
    <property type="entry name" value="GmrSD_N"/>
    <property type="match status" value="1"/>
</dbReference>
<feature type="domain" description="GmrSD restriction endonucleases N-terminal" evidence="2">
    <location>
        <begin position="53"/>
        <end position="191"/>
    </location>
</feature>
<dbReference type="RefSeq" id="WP_310310370.1">
    <property type="nucleotide sequence ID" value="NZ_BAAAXB010000001.1"/>
</dbReference>
<evidence type="ECO:0000313" key="4">
    <source>
        <dbReference type="Proteomes" id="UP001268819"/>
    </source>
</evidence>
<reference evidence="3 4" key="1">
    <citation type="submission" date="2023-07" db="EMBL/GenBank/DDBJ databases">
        <title>Sequencing the genomes of 1000 actinobacteria strains.</title>
        <authorList>
            <person name="Klenk H.-P."/>
        </authorList>
    </citation>
    <scope>NUCLEOTIDE SEQUENCE [LARGE SCALE GENOMIC DNA]</scope>
    <source>
        <strain evidence="3 4">DSM 43749</strain>
    </source>
</reference>
<feature type="compositionally biased region" description="Basic and acidic residues" evidence="1">
    <location>
        <begin position="18"/>
        <end position="39"/>
    </location>
</feature>
<dbReference type="PANTHER" id="PTHR39639:SF1">
    <property type="entry name" value="DUF262 DOMAIN-CONTAINING PROTEIN"/>
    <property type="match status" value="1"/>
</dbReference>
<feature type="region of interest" description="Disordered" evidence="1">
    <location>
        <begin position="1"/>
        <end position="39"/>
    </location>
</feature>
<evidence type="ECO:0000313" key="3">
    <source>
        <dbReference type="EMBL" id="MDR6597287.1"/>
    </source>
</evidence>
<organism evidence="3 4">
    <name type="scientific">Saccharothrix longispora</name>
    <dbReference type="NCBI Taxonomy" id="33920"/>
    <lineage>
        <taxon>Bacteria</taxon>
        <taxon>Bacillati</taxon>
        <taxon>Actinomycetota</taxon>
        <taxon>Actinomycetes</taxon>
        <taxon>Pseudonocardiales</taxon>
        <taxon>Pseudonocardiaceae</taxon>
        <taxon>Saccharothrix</taxon>
    </lineage>
</organism>
<comment type="caution">
    <text evidence="3">The sequence shown here is derived from an EMBL/GenBank/DDBJ whole genome shotgun (WGS) entry which is preliminary data.</text>
</comment>
<name>A0ABU1Q309_9PSEU</name>
<proteinExistence type="predicted"/>
<dbReference type="InterPro" id="IPR004919">
    <property type="entry name" value="GmrSD_N"/>
</dbReference>
<dbReference type="Proteomes" id="UP001268819">
    <property type="component" value="Unassembled WGS sequence"/>
</dbReference>
<sequence length="380" mass="43126">MTTYDKPAEEYFEDEPTDIEREVDERAYPAKPSDRSEIRVSTKQFSIRQVMDQIDDEDLELAPDFQRNQVWKPAQKSGLIESILLQIPLPAFYFAETAEGLLRVVDGLQRLSTIHAYMRRSAFALSGLEYLEGEVGGLKFDELALPWRRRMDNTQIFAHVIDPKTPPQVTYDIFKRINTGGTPLKPQEIRHCMSTQRSRDFLKSCVDLPEFAEATGARLHNSVRMDDREVALRFCAFRLLGVDHYVEHSQGSIESFLMEATNHLDDRDRIDDAALDRLREAFRTAMGNAAAIFGGHAFRKWPEGSDYRSPINKALFESWAVALADLPTTEAGKRAEGIVARARSLMSHDRRYVDSISVSTGDARKVAYRFLVAGDVVAQS</sequence>